<accession>A0A8S1RXM1</accession>
<dbReference type="Proteomes" id="UP000683925">
    <property type="component" value="Unassembled WGS sequence"/>
</dbReference>
<name>A0A8S1RXM1_PAROT</name>
<evidence type="ECO:0000313" key="1">
    <source>
        <dbReference type="EMBL" id="CAD8131725.1"/>
    </source>
</evidence>
<proteinExistence type="predicted"/>
<comment type="caution">
    <text evidence="1">The sequence shown here is derived from an EMBL/GenBank/DDBJ whole genome shotgun (WGS) entry which is preliminary data.</text>
</comment>
<gene>
    <name evidence="1" type="ORF">POCTA_138.1.T0030071</name>
</gene>
<keyword evidence="2" id="KW-1185">Reference proteome</keyword>
<sequence>MSYFQNLLRRIIDTEKNYGFTSSYCFYTIRSIGVANPNFQQVYTQLIMHINRNMKLNIQGLLQQQNRIKSNFLEKITHVLKSLTICEVLASQLKCRN</sequence>
<organism evidence="1 2">
    <name type="scientific">Paramecium octaurelia</name>
    <dbReference type="NCBI Taxonomy" id="43137"/>
    <lineage>
        <taxon>Eukaryota</taxon>
        <taxon>Sar</taxon>
        <taxon>Alveolata</taxon>
        <taxon>Ciliophora</taxon>
        <taxon>Intramacronucleata</taxon>
        <taxon>Oligohymenophorea</taxon>
        <taxon>Peniculida</taxon>
        <taxon>Parameciidae</taxon>
        <taxon>Paramecium</taxon>
    </lineage>
</organism>
<protein>
    <submittedName>
        <fullName evidence="1">Uncharacterized protein</fullName>
    </submittedName>
</protein>
<evidence type="ECO:0000313" key="2">
    <source>
        <dbReference type="Proteomes" id="UP000683925"/>
    </source>
</evidence>
<dbReference type="AlphaFoldDB" id="A0A8S1RXM1"/>
<reference evidence="1" key="1">
    <citation type="submission" date="2021-01" db="EMBL/GenBank/DDBJ databases">
        <authorList>
            <consortium name="Genoscope - CEA"/>
            <person name="William W."/>
        </authorList>
    </citation>
    <scope>NUCLEOTIDE SEQUENCE</scope>
</reference>
<dbReference type="EMBL" id="CAJJDP010000001">
    <property type="protein sequence ID" value="CAD8131725.1"/>
    <property type="molecule type" value="Genomic_DNA"/>
</dbReference>